<dbReference type="EMBL" id="JAWXYC010000003">
    <property type="protein sequence ID" value="MDX5950855.1"/>
    <property type="molecule type" value="Genomic_DNA"/>
</dbReference>
<keyword evidence="1" id="KW-1133">Transmembrane helix</keyword>
<proteinExistence type="predicted"/>
<reference evidence="2 5" key="2">
    <citation type="submission" date="2023-11" db="EMBL/GenBank/DDBJ databases">
        <title>MicrobeMod: A computational toolkit for identifying prokaryotic methylation and restriction-modification with nanopore sequencing.</title>
        <authorList>
            <person name="Crits-Christoph A."/>
            <person name="Kang S.C."/>
            <person name="Lee H."/>
            <person name="Ostrov N."/>
        </authorList>
    </citation>
    <scope>NUCLEOTIDE SEQUENCE [LARGE SCALE GENOMIC DNA]</scope>
    <source>
        <strain evidence="2 5">ATCC 29145</strain>
    </source>
</reference>
<gene>
    <name evidence="3" type="ORF">D3868_18905</name>
    <name evidence="2" type="ORF">SIM66_06605</name>
</gene>
<feature type="transmembrane region" description="Helical" evidence="1">
    <location>
        <begin position="44"/>
        <end position="64"/>
    </location>
</feature>
<dbReference type="RefSeq" id="WP_035678917.1">
    <property type="nucleotide sequence ID" value="NZ_CP012915.1"/>
</dbReference>
<evidence type="ECO:0000313" key="2">
    <source>
        <dbReference type="EMBL" id="MDX5950855.1"/>
    </source>
</evidence>
<evidence type="ECO:0000313" key="4">
    <source>
        <dbReference type="Proteomes" id="UP000298774"/>
    </source>
</evidence>
<protein>
    <recommendedName>
        <fullName evidence="6">Cardiolipin synthase N-terminal domain-containing protein</fullName>
    </recommendedName>
</protein>
<keyword evidence="1" id="KW-0812">Transmembrane</keyword>
<accession>A0A0N7I8J2</accession>
<evidence type="ECO:0000313" key="5">
    <source>
        <dbReference type="Proteomes" id="UP001277471"/>
    </source>
</evidence>
<dbReference type="Proteomes" id="UP000298774">
    <property type="component" value="Plasmid p1"/>
</dbReference>
<dbReference type="GeneID" id="56447375"/>
<dbReference type="AlphaFoldDB" id="A0A0N7I8J2"/>
<keyword evidence="1" id="KW-0472">Membrane</keyword>
<evidence type="ECO:0000313" key="3">
    <source>
        <dbReference type="EMBL" id="QCO11092.1"/>
    </source>
</evidence>
<evidence type="ECO:0000256" key="1">
    <source>
        <dbReference type="SAM" id="Phobius"/>
    </source>
</evidence>
<keyword evidence="5" id="KW-1185">Reference proteome</keyword>
<keyword evidence="3" id="KW-0614">Plasmid</keyword>
<reference evidence="3 4" key="1">
    <citation type="submission" date="2018-09" db="EMBL/GenBank/DDBJ databases">
        <title>Whole genome based analysis of evolution and adaptive divergence in Indian and Brazilian strains of Azospirillum brasilense.</title>
        <authorList>
            <person name="Singh C."/>
            <person name="Tripathi A.K."/>
        </authorList>
    </citation>
    <scope>NUCLEOTIDE SEQUENCE [LARGE SCALE GENOMIC DNA]</scope>
    <source>
        <strain evidence="3 4">MTCC4038</strain>
        <plasmid evidence="3 4">p1</plasmid>
    </source>
</reference>
<geneLocation type="plasmid" evidence="3 4">
    <name>p1</name>
</geneLocation>
<dbReference type="Proteomes" id="UP001277471">
    <property type="component" value="Unassembled WGS sequence"/>
</dbReference>
<organism evidence="3 4">
    <name type="scientific">Azospirillum brasilense</name>
    <dbReference type="NCBI Taxonomy" id="192"/>
    <lineage>
        <taxon>Bacteria</taxon>
        <taxon>Pseudomonadati</taxon>
        <taxon>Pseudomonadota</taxon>
        <taxon>Alphaproteobacteria</taxon>
        <taxon>Rhodospirillales</taxon>
        <taxon>Azospirillaceae</taxon>
        <taxon>Azospirillum</taxon>
    </lineage>
</organism>
<sequence>MAQDFAPWLILFALYGAPLLHVMLSRRGGSWRPPPGTRCPFGPRTGWVVMVLILGPIGWLMFVMRNGRRSRPGRSPGA</sequence>
<dbReference type="EMBL" id="CP032340">
    <property type="protein sequence ID" value="QCO11092.1"/>
    <property type="molecule type" value="Genomic_DNA"/>
</dbReference>
<evidence type="ECO:0008006" key="6">
    <source>
        <dbReference type="Google" id="ProtNLM"/>
    </source>
</evidence>
<name>A0A0N7I8J2_AZOBR</name>
<dbReference type="KEGG" id="abf:AMK58_18450"/>
<feature type="transmembrane region" description="Helical" evidence="1">
    <location>
        <begin position="5"/>
        <end position="24"/>
    </location>
</feature>